<dbReference type="EMBL" id="ML213591">
    <property type="protein sequence ID" value="TFK43230.1"/>
    <property type="molecule type" value="Genomic_DNA"/>
</dbReference>
<accession>A0A5C3MDE9</accession>
<protein>
    <submittedName>
        <fullName evidence="2">Uncharacterized protein</fullName>
    </submittedName>
</protein>
<name>A0A5C3MDE9_9AGAR</name>
<evidence type="ECO:0000313" key="3">
    <source>
        <dbReference type="Proteomes" id="UP000308652"/>
    </source>
</evidence>
<keyword evidence="1" id="KW-0812">Transmembrane</keyword>
<feature type="transmembrane region" description="Helical" evidence="1">
    <location>
        <begin position="69"/>
        <end position="88"/>
    </location>
</feature>
<feature type="transmembrane region" description="Helical" evidence="1">
    <location>
        <begin position="40"/>
        <end position="57"/>
    </location>
</feature>
<sequence length="307" mass="34623">MEAVNVANAVQVAGVIRVCQLIPTVAALYDHGGIYENQRLSWFGYVFGLQILFTVPMNSATEQAYNRYFGSLFLLAQAVAVMLLRTLATYRRRSIIKFIAIGSFFCEVISMLIILILSFYRIDARHELAPGVPFCAPLHVPRYLYTFWLPVIIFDCVLFISALWSIITHMKRTRALNALTMNDMWETLVKDSVWYFTITILAYLTNAVVWLILPLSWLGLPQGFSIAGTCVMGIRLVLNLREAYYLTSQEDVMPGDGSLDAAIRLCVLPRGTSTELHYIQAFDLRTRGGCDSSRILTIHEVQGRESG</sequence>
<keyword evidence="1" id="KW-0472">Membrane</keyword>
<keyword evidence="3" id="KW-1185">Reference proteome</keyword>
<dbReference type="OrthoDB" id="2638860at2759"/>
<evidence type="ECO:0000313" key="2">
    <source>
        <dbReference type="EMBL" id="TFK43230.1"/>
    </source>
</evidence>
<evidence type="ECO:0000256" key="1">
    <source>
        <dbReference type="SAM" id="Phobius"/>
    </source>
</evidence>
<keyword evidence="1" id="KW-1133">Transmembrane helix</keyword>
<dbReference type="Proteomes" id="UP000308652">
    <property type="component" value="Unassembled WGS sequence"/>
</dbReference>
<organism evidence="2 3">
    <name type="scientific">Crucibulum laeve</name>
    <dbReference type="NCBI Taxonomy" id="68775"/>
    <lineage>
        <taxon>Eukaryota</taxon>
        <taxon>Fungi</taxon>
        <taxon>Dikarya</taxon>
        <taxon>Basidiomycota</taxon>
        <taxon>Agaricomycotina</taxon>
        <taxon>Agaricomycetes</taxon>
        <taxon>Agaricomycetidae</taxon>
        <taxon>Agaricales</taxon>
        <taxon>Agaricineae</taxon>
        <taxon>Nidulariaceae</taxon>
        <taxon>Crucibulum</taxon>
    </lineage>
</organism>
<feature type="transmembrane region" description="Helical" evidence="1">
    <location>
        <begin position="147"/>
        <end position="167"/>
    </location>
</feature>
<feature type="transmembrane region" description="Helical" evidence="1">
    <location>
        <begin position="219"/>
        <end position="238"/>
    </location>
</feature>
<gene>
    <name evidence="2" type="ORF">BDQ12DRAFT_709061</name>
</gene>
<proteinExistence type="predicted"/>
<reference evidence="2 3" key="1">
    <citation type="journal article" date="2019" name="Nat. Ecol. Evol.">
        <title>Megaphylogeny resolves global patterns of mushroom evolution.</title>
        <authorList>
            <person name="Varga T."/>
            <person name="Krizsan K."/>
            <person name="Foldi C."/>
            <person name="Dima B."/>
            <person name="Sanchez-Garcia M."/>
            <person name="Sanchez-Ramirez S."/>
            <person name="Szollosi G.J."/>
            <person name="Szarkandi J.G."/>
            <person name="Papp V."/>
            <person name="Albert L."/>
            <person name="Andreopoulos W."/>
            <person name="Angelini C."/>
            <person name="Antonin V."/>
            <person name="Barry K.W."/>
            <person name="Bougher N.L."/>
            <person name="Buchanan P."/>
            <person name="Buyck B."/>
            <person name="Bense V."/>
            <person name="Catcheside P."/>
            <person name="Chovatia M."/>
            <person name="Cooper J."/>
            <person name="Damon W."/>
            <person name="Desjardin D."/>
            <person name="Finy P."/>
            <person name="Geml J."/>
            <person name="Haridas S."/>
            <person name="Hughes K."/>
            <person name="Justo A."/>
            <person name="Karasinski D."/>
            <person name="Kautmanova I."/>
            <person name="Kiss B."/>
            <person name="Kocsube S."/>
            <person name="Kotiranta H."/>
            <person name="LaButti K.M."/>
            <person name="Lechner B.E."/>
            <person name="Liimatainen K."/>
            <person name="Lipzen A."/>
            <person name="Lukacs Z."/>
            <person name="Mihaltcheva S."/>
            <person name="Morgado L.N."/>
            <person name="Niskanen T."/>
            <person name="Noordeloos M.E."/>
            <person name="Ohm R.A."/>
            <person name="Ortiz-Santana B."/>
            <person name="Ovrebo C."/>
            <person name="Racz N."/>
            <person name="Riley R."/>
            <person name="Savchenko A."/>
            <person name="Shiryaev A."/>
            <person name="Soop K."/>
            <person name="Spirin V."/>
            <person name="Szebenyi C."/>
            <person name="Tomsovsky M."/>
            <person name="Tulloss R.E."/>
            <person name="Uehling J."/>
            <person name="Grigoriev I.V."/>
            <person name="Vagvolgyi C."/>
            <person name="Papp T."/>
            <person name="Martin F.M."/>
            <person name="Miettinen O."/>
            <person name="Hibbett D.S."/>
            <person name="Nagy L.G."/>
        </authorList>
    </citation>
    <scope>NUCLEOTIDE SEQUENCE [LARGE SCALE GENOMIC DNA]</scope>
    <source>
        <strain evidence="2 3">CBS 166.37</strain>
    </source>
</reference>
<dbReference type="AlphaFoldDB" id="A0A5C3MDE9"/>
<feature type="transmembrane region" description="Helical" evidence="1">
    <location>
        <begin position="193"/>
        <end position="213"/>
    </location>
</feature>
<feature type="transmembrane region" description="Helical" evidence="1">
    <location>
        <begin position="95"/>
        <end position="120"/>
    </location>
</feature>